<dbReference type="InterPro" id="IPR029058">
    <property type="entry name" value="AB_hydrolase_fold"/>
</dbReference>
<protein>
    <recommendedName>
        <fullName evidence="3">AB hydrolase-1 domain-containing protein</fullName>
    </recommendedName>
</protein>
<evidence type="ECO:0000313" key="5">
    <source>
        <dbReference type="Proteomes" id="UP001497444"/>
    </source>
</evidence>
<evidence type="ECO:0000256" key="1">
    <source>
        <dbReference type="ARBA" id="ARBA00022801"/>
    </source>
</evidence>
<proteinExistence type="inferred from homology"/>
<dbReference type="Gene3D" id="3.40.50.1820">
    <property type="entry name" value="alpha/beta hydrolase"/>
    <property type="match status" value="1"/>
</dbReference>
<dbReference type="SUPFAM" id="SSF53474">
    <property type="entry name" value="alpha/beta-Hydrolases"/>
    <property type="match status" value="1"/>
</dbReference>
<name>A0ABP0W6A8_9BRYO</name>
<dbReference type="InterPro" id="IPR000639">
    <property type="entry name" value="Epox_hydrolase-like"/>
</dbReference>
<reference evidence="4" key="1">
    <citation type="submission" date="2024-02" db="EMBL/GenBank/DDBJ databases">
        <authorList>
            <consortium name="ELIXIR-Norway"/>
            <consortium name="Elixir Norway"/>
        </authorList>
    </citation>
    <scope>NUCLEOTIDE SEQUENCE</scope>
</reference>
<dbReference type="EMBL" id="OZ020109">
    <property type="protein sequence ID" value="CAK9262323.1"/>
    <property type="molecule type" value="Genomic_DNA"/>
</dbReference>
<evidence type="ECO:0000313" key="4">
    <source>
        <dbReference type="EMBL" id="CAK9262323.1"/>
    </source>
</evidence>
<dbReference type="PRINTS" id="PR00111">
    <property type="entry name" value="ABHYDROLASE"/>
</dbReference>
<dbReference type="PANTHER" id="PTHR43329">
    <property type="entry name" value="EPOXIDE HYDROLASE"/>
    <property type="match status" value="1"/>
</dbReference>
<dbReference type="PRINTS" id="PR00412">
    <property type="entry name" value="EPOXHYDRLASE"/>
</dbReference>
<accession>A0ABP0W6A8</accession>
<dbReference type="Proteomes" id="UP001497444">
    <property type="component" value="Chromosome 14"/>
</dbReference>
<keyword evidence="1" id="KW-0378">Hydrolase</keyword>
<gene>
    <name evidence="4" type="ORF">CSSPJE1EN1_LOCUS7801</name>
</gene>
<organism evidence="4 5">
    <name type="scientific">Sphagnum jensenii</name>
    <dbReference type="NCBI Taxonomy" id="128206"/>
    <lineage>
        <taxon>Eukaryota</taxon>
        <taxon>Viridiplantae</taxon>
        <taxon>Streptophyta</taxon>
        <taxon>Embryophyta</taxon>
        <taxon>Bryophyta</taxon>
        <taxon>Sphagnophytina</taxon>
        <taxon>Sphagnopsida</taxon>
        <taxon>Sphagnales</taxon>
        <taxon>Sphagnaceae</taxon>
        <taxon>Sphagnum</taxon>
    </lineage>
</organism>
<evidence type="ECO:0000256" key="2">
    <source>
        <dbReference type="ARBA" id="ARBA00038334"/>
    </source>
</evidence>
<comment type="similarity">
    <text evidence="2">Belongs to the AB hydrolase superfamily. Epoxide hydrolase family.</text>
</comment>
<feature type="domain" description="AB hydrolase-1" evidence="3">
    <location>
        <begin position="114"/>
        <end position="361"/>
    </location>
</feature>
<dbReference type="InterPro" id="IPR000073">
    <property type="entry name" value="AB_hydrolase_1"/>
</dbReference>
<keyword evidence="5" id="KW-1185">Reference proteome</keyword>
<evidence type="ECO:0000259" key="3">
    <source>
        <dbReference type="Pfam" id="PF00561"/>
    </source>
</evidence>
<sequence>MWFVMGRAMTTVCSSAIPMLKRSAVHPSCLVRFSHKSAAHRPARPLSSFLSRSYTAAAAAATAEMKLQTKLVTENQAEAGQEEVIGECQLQHGEILNGDIKIHYVECGKSDGDLVLLLHGFPNFWYVWKNQFQPLAEAGFHIIAPDMRGYNTSSKPTGVASYGRQPVLSDVVCIIDHFGAGKRAIVVRHDWGGAVAWALAEDYPSKLTKIVVVNSAHLSVLGQLMRTNFQQLWRTWYILFFQLSWLPEFVIRCRRYRTLRRVLELGPCRPQPAIDVERHVMAFSEKGAVQASINYYRAGYQGLWGQKPGSKPGTQLPVGIIWGEADQYLINELAEPPEALATDTSIMFLPKCSHWPMWDEPDHFNQLLLSLLSSDTNDRDCTSGTADNRSLIMKALKLRA</sequence>
<dbReference type="Pfam" id="PF00561">
    <property type="entry name" value="Abhydrolase_1"/>
    <property type="match status" value="1"/>
</dbReference>